<keyword evidence="2" id="KW-0677">Repeat</keyword>
<evidence type="ECO:0000259" key="3">
    <source>
        <dbReference type="Pfam" id="PF24981"/>
    </source>
</evidence>
<evidence type="ECO:0000313" key="5">
    <source>
        <dbReference type="Proteomes" id="UP001597375"/>
    </source>
</evidence>
<dbReference type="Proteomes" id="UP001597375">
    <property type="component" value="Unassembled WGS sequence"/>
</dbReference>
<comment type="caution">
    <text evidence="4">The sequence shown here is derived from an EMBL/GenBank/DDBJ whole genome shotgun (WGS) entry which is preliminary data.</text>
</comment>
<proteinExistence type="predicted"/>
<dbReference type="InterPro" id="IPR056737">
    <property type="entry name" value="Beta-prop_ATRN-MKLN-like"/>
</dbReference>
<dbReference type="PANTHER" id="PTHR46344">
    <property type="entry name" value="OS02G0202900 PROTEIN"/>
    <property type="match status" value="1"/>
</dbReference>
<gene>
    <name evidence="4" type="ORF">ACFSSA_10305</name>
</gene>
<dbReference type="SUPFAM" id="SSF117281">
    <property type="entry name" value="Kelch motif"/>
    <property type="match status" value="1"/>
</dbReference>
<dbReference type="Pfam" id="PF24981">
    <property type="entry name" value="Beta-prop_ATRN-LZTR1"/>
    <property type="match status" value="1"/>
</dbReference>
<protein>
    <submittedName>
        <fullName evidence="4">Kelch repeat-containing protein</fullName>
    </submittedName>
</protein>
<dbReference type="PANTHER" id="PTHR46344:SF27">
    <property type="entry name" value="KELCH REPEAT SUPERFAMILY PROTEIN"/>
    <property type="match status" value="1"/>
</dbReference>
<accession>A0ABW5DAK0</accession>
<dbReference type="Gene3D" id="2.120.10.80">
    <property type="entry name" value="Kelch-type beta propeller"/>
    <property type="match status" value="2"/>
</dbReference>
<keyword evidence="5" id="KW-1185">Reference proteome</keyword>
<dbReference type="SMART" id="SM00612">
    <property type="entry name" value="Kelch"/>
    <property type="match status" value="5"/>
</dbReference>
<evidence type="ECO:0000313" key="4">
    <source>
        <dbReference type="EMBL" id="MFD2257071.1"/>
    </source>
</evidence>
<keyword evidence="1" id="KW-0880">Kelch repeat</keyword>
<evidence type="ECO:0000256" key="1">
    <source>
        <dbReference type="ARBA" id="ARBA00022441"/>
    </source>
</evidence>
<dbReference type="InterPro" id="IPR015915">
    <property type="entry name" value="Kelch-typ_b-propeller"/>
</dbReference>
<dbReference type="EMBL" id="JBHUIT010000017">
    <property type="protein sequence ID" value="MFD2257071.1"/>
    <property type="molecule type" value="Genomic_DNA"/>
</dbReference>
<organism evidence="4 5">
    <name type="scientific">Luteolibacter algae</name>
    <dbReference type="NCBI Taxonomy" id="454151"/>
    <lineage>
        <taxon>Bacteria</taxon>
        <taxon>Pseudomonadati</taxon>
        <taxon>Verrucomicrobiota</taxon>
        <taxon>Verrucomicrobiia</taxon>
        <taxon>Verrucomicrobiales</taxon>
        <taxon>Verrucomicrobiaceae</taxon>
        <taxon>Luteolibacter</taxon>
    </lineage>
</organism>
<feature type="domain" description="Attractin/MKLN-like beta-propeller" evidence="3">
    <location>
        <begin position="24"/>
        <end position="259"/>
    </location>
</feature>
<reference evidence="5" key="1">
    <citation type="journal article" date="2019" name="Int. J. Syst. Evol. Microbiol.">
        <title>The Global Catalogue of Microorganisms (GCM) 10K type strain sequencing project: providing services to taxonomists for standard genome sequencing and annotation.</title>
        <authorList>
            <consortium name="The Broad Institute Genomics Platform"/>
            <consortium name="The Broad Institute Genome Sequencing Center for Infectious Disease"/>
            <person name="Wu L."/>
            <person name="Ma J."/>
        </authorList>
    </citation>
    <scope>NUCLEOTIDE SEQUENCE [LARGE SCALE GENOMIC DNA]</scope>
    <source>
        <strain evidence="5">CGMCC 4.7106</strain>
    </source>
</reference>
<evidence type="ECO:0000256" key="2">
    <source>
        <dbReference type="ARBA" id="ARBA00022737"/>
    </source>
</evidence>
<dbReference type="InterPro" id="IPR006652">
    <property type="entry name" value="Kelch_1"/>
</dbReference>
<dbReference type="RefSeq" id="WP_386820358.1">
    <property type="nucleotide sequence ID" value="NZ_JBHUIT010000017.1"/>
</dbReference>
<sequence length="330" mass="36374">MKRITFFLITVFACKSAISHARETTEEWRELALSTHPTARHEATFLSHEGKCYLLGGRRINPVDEFDPKTKTWRSMAKSPIELHHFQAISYDGKIWIVGALTGPYPGEKPVANIYIFDPRENEWSVGPEIPEGRRRGSNGVVLHEGKIYLVCGIRNGHIGGYVSWLDSYDPVRKEWKILPDAPRPRDHFGAALVDGKIIAAGGRTTSQETKQVFDLVIPEADIFDIKAQTWSTAIDPIPTPRAGTMTISLADRAVIAGGESMREKAHDEVEALDPASGKWESWPSLVTGRHGTGLAMVDGMLYTAAGCAVRGGGKEINSTEVLSMPVEKK</sequence>
<name>A0ABW5DAK0_9BACT</name>